<proteinExistence type="predicted"/>
<dbReference type="Pfam" id="PF19746">
    <property type="entry name" value="DUF6233"/>
    <property type="match status" value="1"/>
</dbReference>
<evidence type="ECO:0000313" key="2">
    <source>
        <dbReference type="Proteomes" id="UP000587462"/>
    </source>
</evidence>
<reference evidence="1 2" key="1">
    <citation type="submission" date="2020-04" db="EMBL/GenBank/DDBJ databases">
        <title>Draft Genome Sequence of Streptomyces morookaense DSM 40503, an 8-azaguanine-producing strain.</title>
        <authorList>
            <person name="Qi J."/>
            <person name="Gao J.-M."/>
        </authorList>
    </citation>
    <scope>NUCLEOTIDE SEQUENCE [LARGE SCALE GENOMIC DNA]</scope>
    <source>
        <strain evidence="1 2">DSM 40503</strain>
    </source>
</reference>
<dbReference type="AlphaFoldDB" id="A0A7Y7E6T9"/>
<dbReference type="Proteomes" id="UP000587462">
    <property type="component" value="Unassembled WGS sequence"/>
</dbReference>
<accession>A0A7Y7E6T9</accession>
<comment type="caution">
    <text evidence="1">The sequence shown here is derived from an EMBL/GenBank/DDBJ whole genome shotgun (WGS) entry which is preliminary data.</text>
</comment>
<evidence type="ECO:0000313" key="1">
    <source>
        <dbReference type="EMBL" id="NVK77716.1"/>
    </source>
</evidence>
<sequence length="108" mass="12134">MEQLFTHEEIARIEAAAQEVGHSPREWVRAVVLHRLNGGRRDIEDAVWPLTEQRRPGGVVHELHHAGCWVPKGGEATLTTAEARAQVARQDVRLCDACQPERFLGPVR</sequence>
<name>A0A7Y7E6T9_STRMO</name>
<dbReference type="RefSeq" id="WP_171079503.1">
    <property type="nucleotide sequence ID" value="NZ_BNBU01000001.1"/>
</dbReference>
<organism evidence="1 2">
    <name type="scientific">Streptomyces morookaense</name>
    <name type="common">Streptoverticillium morookaense</name>
    <dbReference type="NCBI Taxonomy" id="1970"/>
    <lineage>
        <taxon>Bacteria</taxon>
        <taxon>Bacillati</taxon>
        <taxon>Actinomycetota</taxon>
        <taxon>Actinomycetes</taxon>
        <taxon>Kitasatosporales</taxon>
        <taxon>Streptomycetaceae</taxon>
        <taxon>Streptomyces</taxon>
    </lineage>
</organism>
<keyword evidence="2" id="KW-1185">Reference proteome</keyword>
<gene>
    <name evidence="1" type="ORF">HG542_08560</name>
</gene>
<dbReference type="EMBL" id="JABBXF010000015">
    <property type="protein sequence ID" value="NVK77716.1"/>
    <property type="molecule type" value="Genomic_DNA"/>
</dbReference>
<protein>
    <submittedName>
        <fullName evidence="1">Uncharacterized protein</fullName>
    </submittedName>
</protein>
<dbReference type="InterPro" id="IPR046200">
    <property type="entry name" value="DUF6233"/>
</dbReference>